<accession>A0A816TRV4</accession>
<dbReference type="Proteomes" id="UP000663824">
    <property type="component" value="Unassembled WGS sequence"/>
</dbReference>
<dbReference type="EMBL" id="CAJNRE010011282">
    <property type="protein sequence ID" value="CAF2100131.1"/>
    <property type="molecule type" value="Genomic_DNA"/>
</dbReference>
<sequence length="326" mass="37309">MGSIFRIESIEPLDDCNAWRIKLLLTADKDPELARLTHHMQSQIGSLGISSFILLLFLWGKYKEIKELGDLTPRTIPEDVKTYFSTILAASDLALGKIEDGIGQLLSVVNIRDKQSHMPRGNKLNNYRKFMLYYMQGEWDLAIKSIEEVVAIETCQTSESQQEWLGFYYMLIGKTRCRQGRYSDAMTYASKAYELCKSSLPETHPYLASCLQLILVINIIKGQTDQQSAISKEIVKVQTRSLPQEHPENRGSEMLDGFLNHSSGNRIDFLLQNEFFQSSFKQTVTNTTNDPISLLKMIFVDFIENNTDEALSRINKVIEITKRMKI</sequence>
<reference evidence="1" key="1">
    <citation type="submission" date="2021-02" db="EMBL/GenBank/DDBJ databases">
        <authorList>
            <person name="Nowell W R."/>
        </authorList>
    </citation>
    <scope>NUCLEOTIDE SEQUENCE</scope>
</reference>
<name>A0A816TRV4_9BILA</name>
<dbReference type="Proteomes" id="UP000676336">
    <property type="component" value="Unassembled WGS sequence"/>
</dbReference>
<comment type="caution">
    <text evidence="1">The sequence shown here is derived from an EMBL/GenBank/DDBJ whole genome shotgun (WGS) entry which is preliminary data.</text>
</comment>
<dbReference type="AlphaFoldDB" id="A0A816TRV4"/>
<gene>
    <name evidence="1" type="ORF">MBJ925_LOCUS22112</name>
    <name evidence="2" type="ORF">SMN809_LOCUS27626</name>
</gene>
<evidence type="ECO:0000313" key="1">
    <source>
        <dbReference type="EMBL" id="CAF2100131.1"/>
    </source>
</evidence>
<dbReference type="SUPFAM" id="SSF48452">
    <property type="entry name" value="TPR-like"/>
    <property type="match status" value="1"/>
</dbReference>
<organism evidence="1 3">
    <name type="scientific">Rotaria magnacalcarata</name>
    <dbReference type="NCBI Taxonomy" id="392030"/>
    <lineage>
        <taxon>Eukaryota</taxon>
        <taxon>Metazoa</taxon>
        <taxon>Spiralia</taxon>
        <taxon>Gnathifera</taxon>
        <taxon>Rotifera</taxon>
        <taxon>Eurotatoria</taxon>
        <taxon>Bdelloidea</taxon>
        <taxon>Philodinida</taxon>
        <taxon>Philodinidae</taxon>
        <taxon>Rotaria</taxon>
    </lineage>
</organism>
<dbReference type="InterPro" id="IPR011990">
    <property type="entry name" value="TPR-like_helical_dom_sf"/>
</dbReference>
<evidence type="ECO:0000313" key="2">
    <source>
        <dbReference type="EMBL" id="CAF4336900.1"/>
    </source>
</evidence>
<proteinExistence type="predicted"/>
<protein>
    <submittedName>
        <fullName evidence="1">Uncharacterized protein</fullName>
    </submittedName>
</protein>
<dbReference type="EMBL" id="CAJOBI010043682">
    <property type="protein sequence ID" value="CAF4336900.1"/>
    <property type="molecule type" value="Genomic_DNA"/>
</dbReference>
<dbReference type="Gene3D" id="1.25.40.10">
    <property type="entry name" value="Tetratricopeptide repeat domain"/>
    <property type="match status" value="1"/>
</dbReference>
<evidence type="ECO:0000313" key="3">
    <source>
        <dbReference type="Proteomes" id="UP000663824"/>
    </source>
</evidence>